<dbReference type="Pfam" id="PF00501">
    <property type="entry name" value="AMP-binding"/>
    <property type="match status" value="1"/>
</dbReference>
<dbReference type="EMBL" id="MUMY01000005">
    <property type="protein sequence ID" value="ONM49235.1"/>
    <property type="molecule type" value="Genomic_DNA"/>
</dbReference>
<dbReference type="Proteomes" id="UP000188836">
    <property type="component" value="Unassembled WGS sequence"/>
</dbReference>
<dbReference type="AlphaFoldDB" id="A0A1W0BGZ3"/>
<reference evidence="2 3" key="1">
    <citation type="journal article" date="2016" name="Antonie Van Leeuwenhoek">
        <title>Nocardia donostiensis sp. nov., isolated from human respiratory specimens.</title>
        <authorList>
            <person name="Ercibengoa M."/>
            <person name="Bell M."/>
            <person name="Marimon J.M."/>
            <person name="Humrighouse B."/>
            <person name="Klenk H.P."/>
            <person name="Potter G."/>
            <person name="Perez-Trallero E."/>
        </authorList>
    </citation>
    <scope>NUCLEOTIDE SEQUENCE [LARGE SCALE GENOMIC DNA]</scope>
    <source>
        <strain evidence="2 3">X1655</strain>
    </source>
</reference>
<dbReference type="InterPro" id="IPR042099">
    <property type="entry name" value="ANL_N_sf"/>
</dbReference>
<gene>
    <name evidence="2" type="ORF">B0T46_07505</name>
</gene>
<accession>A0A1W0BGZ3</accession>
<evidence type="ECO:0000313" key="2">
    <source>
        <dbReference type="EMBL" id="ONM49235.1"/>
    </source>
</evidence>
<keyword evidence="3" id="KW-1185">Reference proteome</keyword>
<dbReference type="OrthoDB" id="4571362at2"/>
<sequence>MNTATHSQAGDSRVLPLPRPAAEVDPDAVVVSGSGCELTFAELDRWSNRLARLLLAIGAGPQVRVAIAVDSPIEQVVAERAVVKLGGIPVAADDGSFALGTGLGVTIGERRPELTDAIDWLMLDDRSTLRHYLAGSDAPLGSADFAAAGIPA</sequence>
<proteinExistence type="predicted"/>
<name>A0A1W0BGZ3_9NOCA</name>
<comment type="caution">
    <text evidence="2">The sequence shown here is derived from an EMBL/GenBank/DDBJ whole genome shotgun (WGS) entry which is preliminary data.</text>
</comment>
<dbReference type="RefSeq" id="WP_077115764.1">
    <property type="nucleotide sequence ID" value="NZ_LOKT01000007.1"/>
</dbReference>
<evidence type="ECO:0000259" key="1">
    <source>
        <dbReference type="Pfam" id="PF00501"/>
    </source>
</evidence>
<evidence type="ECO:0000313" key="3">
    <source>
        <dbReference type="Proteomes" id="UP000188836"/>
    </source>
</evidence>
<dbReference type="SUPFAM" id="SSF56801">
    <property type="entry name" value="Acetyl-CoA synthetase-like"/>
    <property type="match status" value="1"/>
</dbReference>
<feature type="domain" description="AMP-dependent synthetase/ligase" evidence="1">
    <location>
        <begin position="21"/>
        <end position="95"/>
    </location>
</feature>
<dbReference type="STRING" id="1538463.B0T36_11770"/>
<dbReference type="InterPro" id="IPR000873">
    <property type="entry name" value="AMP-dep_synth/lig_dom"/>
</dbReference>
<organism evidence="2 3">
    <name type="scientific">Nocardia donostiensis</name>
    <dbReference type="NCBI Taxonomy" id="1538463"/>
    <lineage>
        <taxon>Bacteria</taxon>
        <taxon>Bacillati</taxon>
        <taxon>Actinomycetota</taxon>
        <taxon>Actinomycetes</taxon>
        <taxon>Mycobacteriales</taxon>
        <taxon>Nocardiaceae</taxon>
        <taxon>Nocardia</taxon>
    </lineage>
</organism>
<dbReference type="Gene3D" id="3.40.50.12780">
    <property type="entry name" value="N-terminal domain of ligase-like"/>
    <property type="match status" value="1"/>
</dbReference>
<protein>
    <recommendedName>
        <fullName evidence="1">AMP-dependent synthetase/ligase domain-containing protein</fullName>
    </recommendedName>
</protein>